<dbReference type="InterPro" id="IPR000276">
    <property type="entry name" value="GPCR_Rhodpsn"/>
</dbReference>
<evidence type="ECO:0000256" key="10">
    <source>
        <dbReference type="ARBA" id="ARBA00023224"/>
    </source>
</evidence>
<evidence type="ECO:0000313" key="13">
    <source>
        <dbReference type="EMBL" id="KAG8545492.1"/>
    </source>
</evidence>
<dbReference type="EMBL" id="WNYA01001579">
    <property type="protein sequence ID" value="KAG8545492.1"/>
    <property type="molecule type" value="Genomic_DNA"/>
</dbReference>
<dbReference type="InterPro" id="IPR050516">
    <property type="entry name" value="Olfactory_GPCR"/>
</dbReference>
<dbReference type="CDD" id="cd13954">
    <property type="entry name" value="7tmA_OR"/>
    <property type="match status" value="1"/>
</dbReference>
<comment type="caution">
    <text evidence="13">The sequence shown here is derived from an EMBL/GenBank/DDBJ whole genome shotgun (WGS) entry which is preliminary data.</text>
</comment>
<dbReference type="GO" id="GO:0004930">
    <property type="term" value="F:G protein-coupled receptor activity"/>
    <property type="evidence" value="ECO:0007669"/>
    <property type="project" value="UniProtKB-KW"/>
</dbReference>
<reference evidence="13" key="1">
    <citation type="thesis" date="2020" institute="ProQuest LLC" country="789 East Eisenhower Parkway, Ann Arbor, MI, USA">
        <title>Comparative Genomics and Chromosome Evolution.</title>
        <authorList>
            <person name="Mudd A.B."/>
        </authorList>
    </citation>
    <scope>NUCLEOTIDE SEQUENCE</scope>
    <source>
        <strain evidence="13">237g6f4</strain>
        <tissue evidence="13">Blood</tissue>
    </source>
</reference>
<keyword evidence="4 11" id="KW-0812">Transmembrane</keyword>
<protein>
    <recommendedName>
        <fullName evidence="12">G-protein coupled receptors family 1 profile domain-containing protein</fullName>
    </recommendedName>
</protein>
<evidence type="ECO:0000256" key="2">
    <source>
        <dbReference type="ARBA" id="ARBA00010663"/>
    </source>
</evidence>
<evidence type="ECO:0000256" key="5">
    <source>
        <dbReference type="ARBA" id="ARBA00022725"/>
    </source>
</evidence>
<dbReference type="PROSITE" id="PS50262">
    <property type="entry name" value="G_PROTEIN_RECEP_F1_2"/>
    <property type="match status" value="1"/>
</dbReference>
<keyword evidence="8 11" id="KW-0472">Membrane</keyword>
<dbReference type="AlphaFoldDB" id="A0AAV6ZDQ7"/>
<dbReference type="PANTHER" id="PTHR26452">
    <property type="entry name" value="OLFACTORY RECEPTOR"/>
    <property type="match status" value="1"/>
</dbReference>
<dbReference type="Proteomes" id="UP000824782">
    <property type="component" value="Unassembled WGS sequence"/>
</dbReference>
<evidence type="ECO:0000256" key="4">
    <source>
        <dbReference type="ARBA" id="ARBA00022692"/>
    </source>
</evidence>
<dbReference type="Pfam" id="PF13853">
    <property type="entry name" value="7tm_4"/>
    <property type="match status" value="1"/>
</dbReference>
<dbReference type="Gene3D" id="1.20.1070.10">
    <property type="entry name" value="Rhodopsin 7-helix transmembrane proteins"/>
    <property type="match status" value="1"/>
</dbReference>
<comment type="similarity">
    <text evidence="2">Belongs to the G-protein coupled receptor 1 family.</text>
</comment>
<dbReference type="GO" id="GO:0004984">
    <property type="term" value="F:olfactory receptor activity"/>
    <property type="evidence" value="ECO:0007669"/>
    <property type="project" value="InterPro"/>
</dbReference>
<dbReference type="InterPro" id="IPR017452">
    <property type="entry name" value="GPCR_Rhodpsn_7TM"/>
</dbReference>
<feature type="transmembrane region" description="Helical" evidence="11">
    <location>
        <begin position="232"/>
        <end position="252"/>
    </location>
</feature>
<feature type="transmembrane region" description="Helical" evidence="11">
    <location>
        <begin position="99"/>
        <end position="117"/>
    </location>
</feature>
<evidence type="ECO:0000256" key="3">
    <source>
        <dbReference type="ARBA" id="ARBA00022475"/>
    </source>
</evidence>
<evidence type="ECO:0000256" key="6">
    <source>
        <dbReference type="ARBA" id="ARBA00022989"/>
    </source>
</evidence>
<evidence type="ECO:0000313" key="14">
    <source>
        <dbReference type="Proteomes" id="UP000824782"/>
    </source>
</evidence>
<keyword evidence="6 11" id="KW-1133">Transmembrane helix</keyword>
<proteinExistence type="inferred from homology"/>
<evidence type="ECO:0000256" key="1">
    <source>
        <dbReference type="ARBA" id="ARBA00004651"/>
    </source>
</evidence>
<evidence type="ECO:0000256" key="11">
    <source>
        <dbReference type="SAM" id="Phobius"/>
    </source>
</evidence>
<gene>
    <name evidence="13" type="ORF">GDO81_020757</name>
</gene>
<accession>A0AAV6ZDQ7</accession>
<evidence type="ECO:0000256" key="9">
    <source>
        <dbReference type="ARBA" id="ARBA00023170"/>
    </source>
</evidence>
<dbReference type="InterPro" id="IPR000725">
    <property type="entry name" value="Olfact_rcpt"/>
</dbReference>
<dbReference type="FunFam" id="1.10.1220.70:FF:000001">
    <property type="entry name" value="Olfactory receptor"/>
    <property type="match status" value="1"/>
</dbReference>
<dbReference type="PRINTS" id="PR00237">
    <property type="entry name" value="GPCRRHODOPSN"/>
</dbReference>
<evidence type="ECO:0000259" key="12">
    <source>
        <dbReference type="PROSITE" id="PS50262"/>
    </source>
</evidence>
<feature type="transmembrane region" description="Helical" evidence="11">
    <location>
        <begin position="188"/>
        <end position="211"/>
    </location>
</feature>
<keyword evidence="3" id="KW-1003">Cell membrane</keyword>
<dbReference type="FunFam" id="1.20.1070.10:FF:000008">
    <property type="entry name" value="Olfactory receptor"/>
    <property type="match status" value="1"/>
</dbReference>
<sequence>MRNNNTYQFFILTFTTHEGNKPFLSFVFVLIYLTAVLANSTTITVIYKDPHLHTPMYQFLCNLSIVDLCYTNITIPKLVQMFLSGDYSISFTQCFIQMYFFGFSVTTEDLWLFIMAYDRYVAICSPLHYHNILSKKNCILYITFIWVMGFINSIIPPLMSFSVLCYSNKVSQFFCEYKAFSKISCPNVWFQIFAYVEAVAFGLIPFVCSITSYIKVINVILRIKSRDGRRKAFSTCSSHLIVLTMYYGTWMVAYPIPSVKNTQVINLILSILYTTITPMLNPLIYTVRNKVVKRAILKLVGCEVEDE</sequence>
<organism evidence="13 14">
    <name type="scientific">Engystomops pustulosus</name>
    <name type="common">Tungara frog</name>
    <name type="synonym">Physalaemus pustulosus</name>
    <dbReference type="NCBI Taxonomy" id="76066"/>
    <lineage>
        <taxon>Eukaryota</taxon>
        <taxon>Metazoa</taxon>
        <taxon>Chordata</taxon>
        <taxon>Craniata</taxon>
        <taxon>Vertebrata</taxon>
        <taxon>Euteleostomi</taxon>
        <taxon>Amphibia</taxon>
        <taxon>Batrachia</taxon>
        <taxon>Anura</taxon>
        <taxon>Neobatrachia</taxon>
        <taxon>Hyloidea</taxon>
        <taxon>Leptodactylidae</taxon>
        <taxon>Leiuperinae</taxon>
        <taxon>Engystomops</taxon>
    </lineage>
</organism>
<evidence type="ECO:0000256" key="7">
    <source>
        <dbReference type="ARBA" id="ARBA00023040"/>
    </source>
</evidence>
<keyword evidence="9" id="KW-0675">Receptor</keyword>
<evidence type="ECO:0000256" key="8">
    <source>
        <dbReference type="ARBA" id="ARBA00023136"/>
    </source>
</evidence>
<feature type="transmembrane region" description="Helical" evidence="11">
    <location>
        <begin position="264"/>
        <end position="284"/>
    </location>
</feature>
<comment type="subcellular location">
    <subcellularLocation>
        <location evidence="1">Cell membrane</location>
        <topology evidence="1">Multi-pass membrane protein</topology>
    </subcellularLocation>
</comment>
<feature type="domain" description="G-protein coupled receptors family 1 profile" evidence="12">
    <location>
        <begin position="38"/>
        <end position="285"/>
    </location>
</feature>
<feature type="transmembrane region" description="Helical" evidence="11">
    <location>
        <begin position="23"/>
        <end position="47"/>
    </location>
</feature>
<dbReference type="PRINTS" id="PR00245">
    <property type="entry name" value="OLFACTORYR"/>
</dbReference>
<name>A0AAV6ZDQ7_ENGPU</name>
<keyword evidence="10" id="KW-0807">Transducer</keyword>
<keyword evidence="5" id="KW-0716">Sensory transduction</keyword>
<keyword evidence="7" id="KW-0297">G-protein coupled receptor</keyword>
<keyword evidence="5" id="KW-0552">Olfaction</keyword>
<dbReference type="SUPFAM" id="SSF81321">
    <property type="entry name" value="Family A G protein-coupled receptor-like"/>
    <property type="match status" value="1"/>
</dbReference>
<keyword evidence="14" id="KW-1185">Reference proteome</keyword>
<dbReference type="GO" id="GO:0005886">
    <property type="term" value="C:plasma membrane"/>
    <property type="evidence" value="ECO:0007669"/>
    <property type="project" value="UniProtKB-SubCell"/>
</dbReference>
<feature type="transmembrane region" description="Helical" evidence="11">
    <location>
        <begin position="138"/>
        <end position="159"/>
    </location>
</feature>